<dbReference type="EMBL" id="CAJPIZ010022680">
    <property type="protein sequence ID" value="CAG2118004.1"/>
    <property type="molecule type" value="Genomic_DNA"/>
</dbReference>
<protein>
    <submittedName>
        <fullName evidence="1">Uncharacterized protein</fullName>
    </submittedName>
</protein>
<dbReference type="EMBL" id="OC877255">
    <property type="protein sequence ID" value="CAD7639895.1"/>
    <property type="molecule type" value="Genomic_DNA"/>
</dbReference>
<dbReference type="Proteomes" id="UP000759131">
    <property type="component" value="Unassembled WGS sequence"/>
</dbReference>
<dbReference type="AlphaFoldDB" id="A0A7R9LED3"/>
<feature type="non-terminal residue" evidence="1">
    <location>
        <position position="1"/>
    </location>
</feature>
<evidence type="ECO:0000313" key="2">
    <source>
        <dbReference type="Proteomes" id="UP000759131"/>
    </source>
</evidence>
<accession>A0A7R9LED3</accession>
<reference evidence="1" key="1">
    <citation type="submission" date="2020-11" db="EMBL/GenBank/DDBJ databases">
        <authorList>
            <person name="Tran Van P."/>
        </authorList>
    </citation>
    <scope>NUCLEOTIDE SEQUENCE</scope>
</reference>
<proteinExistence type="predicted"/>
<feature type="non-terminal residue" evidence="1">
    <location>
        <position position="124"/>
    </location>
</feature>
<name>A0A7R9LED3_9ACAR</name>
<sequence>GEHWQYDNISRVFKCNHSWESQPGIHLSWDLNTQWIDAMDLNLATYPILAHIDWQSNEGKSSPERRERRIRSKGNGVTACLPLKWGPIAMVVLYCTSMHGFEAQGSELCLFSHTISFSSHPNII</sequence>
<organism evidence="1">
    <name type="scientific">Medioppia subpectinata</name>
    <dbReference type="NCBI Taxonomy" id="1979941"/>
    <lineage>
        <taxon>Eukaryota</taxon>
        <taxon>Metazoa</taxon>
        <taxon>Ecdysozoa</taxon>
        <taxon>Arthropoda</taxon>
        <taxon>Chelicerata</taxon>
        <taxon>Arachnida</taxon>
        <taxon>Acari</taxon>
        <taxon>Acariformes</taxon>
        <taxon>Sarcoptiformes</taxon>
        <taxon>Oribatida</taxon>
        <taxon>Brachypylina</taxon>
        <taxon>Oppioidea</taxon>
        <taxon>Oppiidae</taxon>
        <taxon>Medioppia</taxon>
    </lineage>
</organism>
<evidence type="ECO:0000313" key="1">
    <source>
        <dbReference type="EMBL" id="CAD7639895.1"/>
    </source>
</evidence>
<keyword evidence="2" id="KW-1185">Reference proteome</keyword>
<gene>
    <name evidence="1" type="ORF">OSB1V03_LOCUS17956</name>
</gene>